<feature type="transmembrane region" description="Helical" evidence="6">
    <location>
        <begin position="280"/>
        <end position="302"/>
    </location>
</feature>
<dbReference type="InterPro" id="IPR052250">
    <property type="entry name" value="PDI_TMX3"/>
</dbReference>
<evidence type="ECO:0000313" key="8">
    <source>
        <dbReference type="EMBL" id="KAK2184076.1"/>
    </source>
</evidence>
<protein>
    <recommendedName>
        <fullName evidence="7">Thioredoxin domain-containing protein</fullName>
    </recommendedName>
</protein>
<dbReference type="AlphaFoldDB" id="A0AAD9NX29"/>
<keyword evidence="3 6" id="KW-1133">Transmembrane helix</keyword>
<evidence type="ECO:0000313" key="9">
    <source>
        <dbReference type="Proteomes" id="UP001209878"/>
    </source>
</evidence>
<evidence type="ECO:0000259" key="7">
    <source>
        <dbReference type="PROSITE" id="PS51352"/>
    </source>
</evidence>
<dbReference type="PANTHER" id="PTHR46426:SF1">
    <property type="entry name" value="PROTEIN DISULFIDE-ISOMERASE TMX3"/>
    <property type="match status" value="1"/>
</dbReference>
<feature type="domain" description="Thioredoxin" evidence="7">
    <location>
        <begin position="1"/>
        <end position="101"/>
    </location>
</feature>
<dbReference type="Pfam" id="PF13848">
    <property type="entry name" value="Thioredoxin_6"/>
    <property type="match status" value="1"/>
</dbReference>
<evidence type="ECO:0000256" key="2">
    <source>
        <dbReference type="ARBA" id="ARBA00022692"/>
    </source>
</evidence>
<comment type="subcellular location">
    <subcellularLocation>
        <location evidence="1">Membrane</location>
        <topology evidence="1">Single-pass membrane protein</topology>
    </subcellularLocation>
</comment>
<gene>
    <name evidence="8" type="ORF">NP493_283g01037</name>
</gene>
<dbReference type="PANTHER" id="PTHR46426">
    <property type="entry name" value="PROTEIN DISULFIDE-ISOMERASE TMX3"/>
    <property type="match status" value="1"/>
</dbReference>
<evidence type="ECO:0000256" key="6">
    <source>
        <dbReference type="SAM" id="Phobius"/>
    </source>
</evidence>
<reference evidence="8" key="1">
    <citation type="journal article" date="2023" name="Mol. Biol. Evol.">
        <title>Third-Generation Sequencing Reveals the Adaptive Role of the Epigenome in Three Deep-Sea Polychaetes.</title>
        <authorList>
            <person name="Perez M."/>
            <person name="Aroh O."/>
            <person name="Sun Y."/>
            <person name="Lan Y."/>
            <person name="Juniper S.K."/>
            <person name="Young C.R."/>
            <person name="Angers B."/>
            <person name="Qian P.Y."/>
        </authorList>
    </citation>
    <scope>NUCLEOTIDE SEQUENCE</scope>
    <source>
        <strain evidence="8">R07B-5</strain>
    </source>
</reference>
<accession>A0AAD9NX29</accession>
<feature type="non-terminal residue" evidence="8">
    <location>
        <position position="347"/>
    </location>
</feature>
<evidence type="ECO:0000256" key="1">
    <source>
        <dbReference type="ARBA" id="ARBA00004167"/>
    </source>
</evidence>
<dbReference type="GO" id="GO:0005783">
    <property type="term" value="C:endoplasmic reticulum"/>
    <property type="evidence" value="ECO:0007669"/>
    <property type="project" value="TreeGrafter"/>
</dbReference>
<dbReference type="Gene3D" id="3.40.30.10">
    <property type="entry name" value="Glutaredoxin"/>
    <property type="match status" value="2"/>
</dbReference>
<proteinExistence type="predicted"/>
<evidence type="ECO:0000256" key="3">
    <source>
        <dbReference type="ARBA" id="ARBA00022989"/>
    </source>
</evidence>
<evidence type="ECO:0000256" key="5">
    <source>
        <dbReference type="SAM" id="MobiDB-lite"/>
    </source>
</evidence>
<dbReference type="InterPro" id="IPR036249">
    <property type="entry name" value="Thioredoxin-like_sf"/>
</dbReference>
<name>A0AAD9NX29_RIDPI</name>
<comment type="caution">
    <text evidence="8">The sequence shown here is derived from an EMBL/GenBank/DDBJ whole genome shotgun (WGS) entry which is preliminary data.</text>
</comment>
<organism evidence="8 9">
    <name type="scientific">Ridgeia piscesae</name>
    <name type="common">Tubeworm</name>
    <dbReference type="NCBI Taxonomy" id="27915"/>
    <lineage>
        <taxon>Eukaryota</taxon>
        <taxon>Metazoa</taxon>
        <taxon>Spiralia</taxon>
        <taxon>Lophotrochozoa</taxon>
        <taxon>Annelida</taxon>
        <taxon>Polychaeta</taxon>
        <taxon>Sedentaria</taxon>
        <taxon>Canalipalpata</taxon>
        <taxon>Sabellida</taxon>
        <taxon>Siboglinidae</taxon>
        <taxon>Ridgeia</taxon>
    </lineage>
</organism>
<dbReference type="GO" id="GO:0016020">
    <property type="term" value="C:membrane"/>
    <property type="evidence" value="ECO:0007669"/>
    <property type="project" value="UniProtKB-SubCell"/>
</dbReference>
<keyword evidence="4 6" id="KW-0472">Membrane</keyword>
<feature type="region of interest" description="Disordered" evidence="5">
    <location>
        <begin position="311"/>
        <end position="347"/>
    </location>
</feature>
<dbReference type="Pfam" id="PF00085">
    <property type="entry name" value="Thioredoxin"/>
    <property type="match status" value="1"/>
</dbReference>
<dbReference type="SUPFAM" id="SSF52833">
    <property type="entry name" value="Thioredoxin-like"/>
    <property type="match status" value="1"/>
</dbReference>
<dbReference type="Proteomes" id="UP001209878">
    <property type="component" value="Unassembled WGS sequence"/>
</dbReference>
<evidence type="ECO:0000256" key="4">
    <source>
        <dbReference type="ARBA" id="ARBA00023136"/>
    </source>
</evidence>
<dbReference type="EMBL" id="JAODUO010000283">
    <property type="protein sequence ID" value="KAK2184076.1"/>
    <property type="molecule type" value="Genomic_DNA"/>
</dbReference>
<feature type="compositionally biased region" description="Acidic residues" evidence="5">
    <location>
        <begin position="311"/>
        <end position="335"/>
    </location>
</feature>
<dbReference type="InterPro" id="IPR013766">
    <property type="entry name" value="Thioredoxin_domain"/>
</dbReference>
<keyword evidence="9" id="KW-1185">Reference proteome</keyword>
<keyword evidence="2 6" id="KW-0812">Transmembrane</keyword>
<sequence length="347" mass="39188">FYAPWCGHCRRLEPTYHQVYLTLRNSPIHVAKVDATKYSSLTSEYGVRGFPTIKFPAVRQINSQGNFYAIQREHSDGVFFMYVGEQNKKLEMFENYESMADKFAVLSYFYAGDATVLSTKSVFNSDWVNFTYLVVFRDVTPTGSFLLCHAATDAEAATEQLEAWVKEERFPCFPKMTAGSLNELSDIKKKIVITVIETDKRGQKLNQRFKGVAEEVAIKNKDEFHDHYQFLWMDETDTVSSITMLALKAPLVLVLDPQTQYFYLCPSPASNMTGIYSQSVWLALVVFGVPLIVISIVCYALCCMDPVDDNADMYNSDDEDDPSPLRDAEEDEDGAGDGGGEGHIKKE</sequence>
<dbReference type="PROSITE" id="PS51352">
    <property type="entry name" value="THIOREDOXIN_2"/>
    <property type="match status" value="1"/>
</dbReference>